<accession>A0A4Q9M8H0</accession>
<feature type="region of interest" description="Disordered" evidence="1">
    <location>
        <begin position="59"/>
        <end position="78"/>
    </location>
</feature>
<protein>
    <submittedName>
        <fullName evidence="2">Uncharacterized protein</fullName>
    </submittedName>
</protein>
<evidence type="ECO:0000313" key="2">
    <source>
        <dbReference type="EMBL" id="TBU22707.1"/>
    </source>
</evidence>
<feature type="compositionally biased region" description="Basic residues" evidence="1">
    <location>
        <begin position="59"/>
        <end position="69"/>
    </location>
</feature>
<feature type="region of interest" description="Disordered" evidence="1">
    <location>
        <begin position="140"/>
        <end position="167"/>
    </location>
</feature>
<gene>
    <name evidence="2" type="ORF">BD311DRAFT_128688</name>
</gene>
<organism evidence="2">
    <name type="scientific">Dichomitus squalens</name>
    <dbReference type="NCBI Taxonomy" id="114155"/>
    <lineage>
        <taxon>Eukaryota</taxon>
        <taxon>Fungi</taxon>
        <taxon>Dikarya</taxon>
        <taxon>Basidiomycota</taxon>
        <taxon>Agaricomycotina</taxon>
        <taxon>Agaricomycetes</taxon>
        <taxon>Polyporales</taxon>
        <taxon>Polyporaceae</taxon>
        <taxon>Dichomitus</taxon>
    </lineage>
</organism>
<reference evidence="2" key="1">
    <citation type="submission" date="2019-01" db="EMBL/GenBank/DDBJ databases">
        <title>Draft genome sequences of three monokaryotic isolates of the white-rot basidiomycete fungus Dichomitus squalens.</title>
        <authorList>
            <consortium name="DOE Joint Genome Institute"/>
            <person name="Lopez S.C."/>
            <person name="Andreopoulos B."/>
            <person name="Pangilinan J."/>
            <person name="Lipzen A."/>
            <person name="Riley R."/>
            <person name="Ahrendt S."/>
            <person name="Ng V."/>
            <person name="Barry K."/>
            <person name="Daum C."/>
            <person name="Grigoriev I.V."/>
            <person name="Hilden K.S."/>
            <person name="Makela M.R."/>
            <person name="de Vries R.P."/>
        </authorList>
    </citation>
    <scope>NUCLEOTIDE SEQUENCE [LARGE SCALE GENOMIC DNA]</scope>
    <source>
        <strain evidence="2">OM18370.1</strain>
    </source>
</reference>
<feature type="compositionally biased region" description="Basic and acidic residues" evidence="1">
    <location>
        <begin position="140"/>
        <end position="153"/>
    </location>
</feature>
<sequence>MQMGINQQLQGRESQVRELGHTSSSTHRLGSEQDPRGQPRIPTTGRGPPASQFPATHIHHRTRTRRVSPRHADRVRTNGPFFPTQLTLHPCSRPKQIAIPVLAFVHPQWFLQFLQHPRTPGASLCLQLYPPVASANNRAVEEDLNDGRSEDPPLKPPFLSKQPQSSRGEWRASKFASLLYRQAHRPKCLVPLQLCGISAGQVLRVTGLCSGSSSAHLADIIRKAAERIGELIMRRLLRTYQLRWWHS</sequence>
<proteinExistence type="predicted"/>
<dbReference type="EMBL" id="ML143530">
    <property type="protein sequence ID" value="TBU22707.1"/>
    <property type="molecule type" value="Genomic_DNA"/>
</dbReference>
<dbReference type="Proteomes" id="UP000292957">
    <property type="component" value="Unassembled WGS sequence"/>
</dbReference>
<feature type="region of interest" description="Disordered" evidence="1">
    <location>
        <begin position="1"/>
        <end position="54"/>
    </location>
</feature>
<evidence type="ECO:0000256" key="1">
    <source>
        <dbReference type="SAM" id="MobiDB-lite"/>
    </source>
</evidence>
<name>A0A4Q9M8H0_9APHY</name>
<dbReference type="AlphaFoldDB" id="A0A4Q9M8H0"/>
<feature type="compositionally biased region" description="Polar residues" evidence="1">
    <location>
        <begin position="1"/>
        <end position="13"/>
    </location>
</feature>